<keyword evidence="5" id="KW-0235">DNA replication</keyword>
<protein>
    <recommendedName>
        <fullName evidence="4">Transcription factor BYE1</fullName>
    </recommendedName>
</protein>
<evidence type="ECO:0000256" key="7">
    <source>
        <dbReference type="ARBA" id="ARBA00022771"/>
    </source>
</evidence>
<comment type="similarity">
    <text evidence="2">Belongs to the DCC1 family.</text>
</comment>
<dbReference type="GO" id="GO:0031390">
    <property type="term" value="C:Ctf18 RFC-like complex"/>
    <property type="evidence" value="ECO:0007669"/>
    <property type="project" value="InterPro"/>
</dbReference>
<dbReference type="InterPro" id="IPR019128">
    <property type="entry name" value="Dcc1"/>
</dbReference>
<name>A0AAD5U1E3_9FUNG</name>
<dbReference type="GO" id="GO:0006260">
    <property type="term" value="P:DNA replication"/>
    <property type="evidence" value="ECO:0007669"/>
    <property type="project" value="UniProtKB-KW"/>
</dbReference>
<comment type="caution">
    <text evidence="11">The sequence shown here is derived from an EMBL/GenBank/DDBJ whole genome shotgun (WGS) entry which is preliminary data.</text>
</comment>
<evidence type="ECO:0000256" key="1">
    <source>
        <dbReference type="ARBA" id="ARBA00002311"/>
    </source>
</evidence>
<dbReference type="PANTHER" id="PTHR13395">
    <property type="entry name" value="SISTER CHROMATID COHESION PROTEIN DCC1-RELATED"/>
    <property type="match status" value="1"/>
</dbReference>
<gene>
    <name evidence="11" type="ORF">HK099_003669</name>
</gene>
<evidence type="ECO:0000313" key="12">
    <source>
        <dbReference type="Proteomes" id="UP001211065"/>
    </source>
</evidence>
<comment type="function">
    <text evidence="1">Negative regulator of transcription elongation.</text>
</comment>
<feature type="compositionally biased region" description="Basic and acidic residues" evidence="9">
    <location>
        <begin position="618"/>
        <end position="652"/>
    </location>
</feature>
<feature type="compositionally biased region" description="Polar residues" evidence="9">
    <location>
        <begin position="684"/>
        <end position="707"/>
    </location>
</feature>
<dbReference type="InterPro" id="IPR036575">
    <property type="entry name" value="TFIIS_cen_dom_sf"/>
</dbReference>
<evidence type="ECO:0000256" key="2">
    <source>
        <dbReference type="ARBA" id="ARBA00007017"/>
    </source>
</evidence>
<comment type="similarity">
    <text evidence="3">Belongs to the BYE1 family.</text>
</comment>
<feature type="domain" description="TFIIS central" evidence="10">
    <location>
        <begin position="187"/>
        <end position="309"/>
    </location>
</feature>
<dbReference type="InterPro" id="IPR003618">
    <property type="entry name" value="TFIIS_cen_dom"/>
</dbReference>
<dbReference type="InterPro" id="IPR001965">
    <property type="entry name" value="Znf_PHD"/>
</dbReference>
<dbReference type="PROSITE" id="PS01359">
    <property type="entry name" value="ZF_PHD_1"/>
    <property type="match status" value="1"/>
</dbReference>
<dbReference type="InterPro" id="IPR013083">
    <property type="entry name" value="Znf_RING/FYVE/PHD"/>
</dbReference>
<dbReference type="GO" id="GO:0008270">
    <property type="term" value="F:zinc ion binding"/>
    <property type="evidence" value="ECO:0007669"/>
    <property type="project" value="UniProtKB-KW"/>
</dbReference>
<dbReference type="Pfam" id="PF07500">
    <property type="entry name" value="TFIIS_M"/>
    <property type="match status" value="1"/>
</dbReference>
<keyword evidence="6" id="KW-0479">Metal-binding</keyword>
<dbReference type="AlphaFoldDB" id="A0AAD5U1E3"/>
<dbReference type="GO" id="GO:0000785">
    <property type="term" value="C:chromatin"/>
    <property type="evidence" value="ECO:0007669"/>
    <property type="project" value="TreeGrafter"/>
</dbReference>
<dbReference type="GO" id="GO:0000775">
    <property type="term" value="C:chromosome, centromeric region"/>
    <property type="evidence" value="ECO:0007669"/>
    <property type="project" value="TreeGrafter"/>
</dbReference>
<dbReference type="Proteomes" id="UP001211065">
    <property type="component" value="Unassembled WGS sequence"/>
</dbReference>
<evidence type="ECO:0000256" key="9">
    <source>
        <dbReference type="SAM" id="MobiDB-lite"/>
    </source>
</evidence>
<feature type="compositionally biased region" description="Basic and acidic residues" evidence="9">
    <location>
        <begin position="669"/>
        <end position="683"/>
    </location>
</feature>
<dbReference type="PANTHER" id="PTHR13395:SF6">
    <property type="entry name" value="SISTER CHROMATID COHESION PROTEIN DCC1"/>
    <property type="match status" value="1"/>
</dbReference>
<dbReference type="EMBL" id="JADGJW010000242">
    <property type="protein sequence ID" value="KAJ3221238.1"/>
    <property type="molecule type" value="Genomic_DNA"/>
</dbReference>
<accession>A0AAD5U1E3</accession>
<dbReference type="InterPro" id="IPR011011">
    <property type="entry name" value="Znf_FYVE_PHD"/>
</dbReference>
<dbReference type="SMART" id="SM00510">
    <property type="entry name" value="TFS2M"/>
    <property type="match status" value="1"/>
</dbReference>
<dbReference type="InterPro" id="IPR019786">
    <property type="entry name" value="Zinc_finger_PHD-type_CS"/>
</dbReference>
<reference evidence="11" key="1">
    <citation type="submission" date="2020-05" db="EMBL/GenBank/DDBJ databases">
        <title>Phylogenomic resolution of chytrid fungi.</title>
        <authorList>
            <person name="Stajich J.E."/>
            <person name="Amses K."/>
            <person name="Simmons R."/>
            <person name="Seto K."/>
            <person name="Myers J."/>
            <person name="Bonds A."/>
            <person name="Quandt C.A."/>
            <person name="Barry K."/>
            <person name="Liu P."/>
            <person name="Grigoriev I."/>
            <person name="Longcore J.E."/>
            <person name="James T.Y."/>
        </authorList>
    </citation>
    <scope>NUCLEOTIDE SEQUENCE</scope>
    <source>
        <strain evidence="11">JEL0476</strain>
    </source>
</reference>
<feature type="region of interest" description="Disordered" evidence="9">
    <location>
        <begin position="614"/>
        <end position="712"/>
    </location>
</feature>
<dbReference type="GO" id="GO:0034088">
    <property type="term" value="P:maintenance of mitotic sister chromatid cohesion"/>
    <property type="evidence" value="ECO:0007669"/>
    <property type="project" value="TreeGrafter"/>
</dbReference>
<feature type="region of interest" description="Disordered" evidence="9">
    <location>
        <begin position="92"/>
        <end position="119"/>
    </location>
</feature>
<dbReference type="Gene3D" id="1.10.472.30">
    <property type="entry name" value="Transcription elongation factor S-II, central domain"/>
    <property type="match status" value="1"/>
</dbReference>
<dbReference type="Pfam" id="PF07744">
    <property type="entry name" value="SPOC"/>
    <property type="match status" value="1"/>
</dbReference>
<evidence type="ECO:0000256" key="3">
    <source>
        <dbReference type="ARBA" id="ARBA00011050"/>
    </source>
</evidence>
<dbReference type="InterPro" id="IPR012921">
    <property type="entry name" value="SPOC_C"/>
</dbReference>
<dbReference type="Gene3D" id="3.30.40.10">
    <property type="entry name" value="Zinc/RING finger domain, C3HC4 (zinc finger)"/>
    <property type="match status" value="1"/>
</dbReference>
<keyword evidence="12" id="KW-1185">Reference proteome</keyword>
<sequence>MRQKQNGQNERGQKIYCLCRAVDDGNFMIMCETCSEWFHGDCVGITEEEGKEIETFECALCIDYQQNGGRNGESIEAKERIIYASDKLQTASEQSSRAKTRKGSDTVPSPIETKSNSLSTENLSTLCQDPCERDPVRRFSRKGFRETIETFFQEVLQFQMNKEEIKASLLDNDGQLEITAAKSESMIKDESLEWLESLDFNEIKVNLHDAEGYSSRMEDSLFKEFSEKNQLGNFECGPKYKSKFRSIQFNLKDKNNAKLRRRILYKDFEPEVLVTLTADQLANENIHSYAAQVRKQSYKSTVKPEGQDILIAKTHKGEVEIVLNKDVRVIQLDKTKSHQDMKLEEEKKILKQETLPFKKIESLDEILKGMNSYNEGKGVVEESSDGADCASPLLTGSPAMYLDSPPMDNYYLEEDKEQLDITMQLDEEDKNKLDGETIWEGKVSMPQVGKFNGTCQQVAGKKVGGVENWEDILPIGLNIDGRIPKKRVLEYLDQQKLSQSKEVVVLKFNPTVESQEDQVGYNTLFTYFKSRDKYAVIPHHYVSVKDMYIVPLGKDDELPEFLNWCDYKNKIFTIDDAEDEYKFLLEKNRKFDILLGVLVLHKNLVRREGEYNINESNNSHDLEKNKKRKEKEELSKKEKLERKKLRIDKDKSIFVSNSNSNSNQPSTSTDDKIQMKNISKDSPQDDGSFQNNVNNENSISTDNRTQENLQQQQQSLLNSLLRSGAGLNQFHISQQPSQQGLNFDFNLYNPQPLNNQHPFGVNSVDPALILNLLNQIQQGKNLEDYLLIELPVEFDIQNTKQLFIKGEKDDEAVICSDIDTFQIKQNFVSNSLLLTKKEVQPYDNEVVLSIKKILDSHLEVVKAKPRLHLIEKILEGSIYDGKSNEISINEDKHIIDFFEDEESMDTSSNSKGTKFYSLNDLIGIIQASEKEIVNRLDQISALNINGCYRIVSENHQEYLLKLIMNGLIINDCDISHFTFEDIKSVVNETDDEYEVVLHLILKNFCQPCDATHFRFSKRKVTRFFGKLLLANCENSFQHLNQPKKLSAFLTELEAAMPDTYFEVDLEHLKGLYFMEDEVISNIKCIRYFNKDDLVRRTFDNNEQISKKKRFADLFYNKAKWKLDEILPYIDDLVEGGAENRKGLNALLLKYARKSIVGKDEEYTGR</sequence>
<dbReference type="CDD" id="cd21538">
    <property type="entry name" value="SPOC_TFIIS"/>
    <property type="match status" value="1"/>
</dbReference>
<evidence type="ECO:0000256" key="5">
    <source>
        <dbReference type="ARBA" id="ARBA00022705"/>
    </source>
</evidence>
<evidence type="ECO:0000313" key="11">
    <source>
        <dbReference type="EMBL" id="KAJ3221238.1"/>
    </source>
</evidence>
<dbReference type="Pfam" id="PF09724">
    <property type="entry name" value="Dcc1"/>
    <property type="match status" value="1"/>
</dbReference>
<proteinExistence type="inferred from homology"/>
<keyword evidence="8" id="KW-0862">Zinc</keyword>
<dbReference type="PROSITE" id="PS51321">
    <property type="entry name" value="TFIIS_CENTRAL"/>
    <property type="match status" value="1"/>
</dbReference>
<dbReference type="GO" id="GO:0006351">
    <property type="term" value="P:DNA-templated transcription"/>
    <property type="evidence" value="ECO:0007669"/>
    <property type="project" value="InterPro"/>
</dbReference>
<dbReference type="SMART" id="SM00249">
    <property type="entry name" value="PHD"/>
    <property type="match status" value="1"/>
</dbReference>
<dbReference type="InterPro" id="IPR019787">
    <property type="entry name" value="Znf_PHD-finger"/>
</dbReference>
<evidence type="ECO:0000256" key="6">
    <source>
        <dbReference type="ARBA" id="ARBA00022723"/>
    </source>
</evidence>
<evidence type="ECO:0000256" key="4">
    <source>
        <dbReference type="ARBA" id="ARBA00021616"/>
    </source>
</evidence>
<evidence type="ECO:0000256" key="8">
    <source>
        <dbReference type="ARBA" id="ARBA00022833"/>
    </source>
</evidence>
<dbReference type="SUPFAM" id="SSF46942">
    <property type="entry name" value="Elongation factor TFIIS domain 2"/>
    <property type="match status" value="1"/>
</dbReference>
<dbReference type="SUPFAM" id="SSF57903">
    <property type="entry name" value="FYVE/PHD zinc finger"/>
    <property type="match status" value="1"/>
</dbReference>
<evidence type="ECO:0000259" key="10">
    <source>
        <dbReference type="PROSITE" id="PS51321"/>
    </source>
</evidence>
<dbReference type="Pfam" id="PF00628">
    <property type="entry name" value="PHD"/>
    <property type="match status" value="1"/>
</dbReference>
<organism evidence="11 12">
    <name type="scientific">Clydaea vesicula</name>
    <dbReference type="NCBI Taxonomy" id="447962"/>
    <lineage>
        <taxon>Eukaryota</taxon>
        <taxon>Fungi</taxon>
        <taxon>Fungi incertae sedis</taxon>
        <taxon>Chytridiomycota</taxon>
        <taxon>Chytridiomycota incertae sedis</taxon>
        <taxon>Chytridiomycetes</taxon>
        <taxon>Lobulomycetales</taxon>
        <taxon>Lobulomycetaceae</taxon>
        <taxon>Clydaea</taxon>
    </lineage>
</organism>
<keyword evidence="7" id="KW-0863">Zinc-finger</keyword>